<reference evidence="7" key="1">
    <citation type="submission" date="2022-06" db="EMBL/GenBank/DDBJ databases">
        <authorList>
            <person name="Dietemann V."/>
            <person name="Ory F."/>
            <person name="Dainat B."/>
            <person name="Oberhansli S."/>
        </authorList>
    </citation>
    <scope>NUCLEOTIDE SEQUENCE</scope>
    <source>
        <strain evidence="7">Ena-SAMPLE-TAB-26-04-2022-14:26:32:270-5432</strain>
    </source>
</reference>
<evidence type="ECO:0000313" key="7">
    <source>
        <dbReference type="EMBL" id="CAH8245006.1"/>
    </source>
</evidence>
<sequence length="251" mass="27548">MQDKGGRLMSWLHRIDPLTKGVWLLSTGLAVMISMKVEWQAGWFLAVLLIALTGSGWTAQRWKLVSLWIGGFALPLLLFQWLVLPGDTPWLTAGGLTLTREAGLQSAALTLRAMTLFLSSLVYAGTTAPRDVVLAMSRYLRLPDRFAYAAAIALRFVPILLAETARIRHAERLRRLVPPHSAAERLERLQRVLAGAAAHTLRRVQDVATAMEAKRFGAAPRTYRRRLVFAAPGIGLAVASALGAAATWWCG</sequence>
<dbReference type="PANTHER" id="PTHR34857:SF2">
    <property type="entry name" value="SLL0384 PROTEIN"/>
    <property type="match status" value="1"/>
</dbReference>
<keyword evidence="8" id="KW-1185">Reference proteome</keyword>
<feature type="transmembrane region" description="Helical" evidence="6">
    <location>
        <begin position="227"/>
        <end position="249"/>
    </location>
</feature>
<evidence type="ECO:0000256" key="3">
    <source>
        <dbReference type="ARBA" id="ARBA00022692"/>
    </source>
</evidence>
<feature type="transmembrane region" description="Helical" evidence="6">
    <location>
        <begin position="146"/>
        <end position="165"/>
    </location>
</feature>
<feature type="transmembrane region" description="Helical" evidence="6">
    <location>
        <begin position="41"/>
        <end position="59"/>
    </location>
</feature>
<dbReference type="PANTHER" id="PTHR34857">
    <property type="entry name" value="SLL0384 PROTEIN"/>
    <property type="match status" value="1"/>
</dbReference>
<dbReference type="EMBL" id="CALYLO010000002">
    <property type="protein sequence ID" value="CAH8245006.1"/>
    <property type="molecule type" value="Genomic_DNA"/>
</dbReference>
<evidence type="ECO:0000313" key="8">
    <source>
        <dbReference type="Proteomes" id="UP001154322"/>
    </source>
</evidence>
<keyword evidence="2" id="KW-1003">Cell membrane</keyword>
<dbReference type="InterPro" id="IPR003339">
    <property type="entry name" value="ABC/ECF_trnsptr_transmembrane"/>
</dbReference>
<proteinExistence type="predicted"/>
<dbReference type="Pfam" id="PF02361">
    <property type="entry name" value="CbiQ"/>
    <property type="match status" value="1"/>
</dbReference>
<evidence type="ECO:0000256" key="1">
    <source>
        <dbReference type="ARBA" id="ARBA00004141"/>
    </source>
</evidence>
<dbReference type="Proteomes" id="UP001154322">
    <property type="component" value="Unassembled WGS sequence"/>
</dbReference>
<dbReference type="CDD" id="cd16914">
    <property type="entry name" value="EcfT"/>
    <property type="match status" value="1"/>
</dbReference>
<organism evidence="7 8">
    <name type="scientific">Paenibacillus melissococcoides</name>
    <dbReference type="NCBI Taxonomy" id="2912268"/>
    <lineage>
        <taxon>Bacteria</taxon>
        <taxon>Bacillati</taxon>
        <taxon>Bacillota</taxon>
        <taxon>Bacilli</taxon>
        <taxon>Bacillales</taxon>
        <taxon>Paenibacillaceae</taxon>
        <taxon>Paenibacillus</taxon>
    </lineage>
</organism>
<protein>
    <submittedName>
        <fullName evidence="7">Energy-coupling factor transporter transmembrane protein EcfT</fullName>
    </submittedName>
</protein>
<dbReference type="InterPro" id="IPR051611">
    <property type="entry name" value="ECF_transporter_component"/>
</dbReference>
<gene>
    <name evidence="7" type="ORF">WJ0W_002236</name>
</gene>
<feature type="transmembrane region" description="Helical" evidence="6">
    <location>
        <begin position="65"/>
        <end position="84"/>
    </location>
</feature>
<accession>A0ABM9G0D2</accession>
<evidence type="ECO:0000256" key="5">
    <source>
        <dbReference type="ARBA" id="ARBA00023136"/>
    </source>
</evidence>
<name>A0ABM9G0D2_9BACL</name>
<evidence type="ECO:0000256" key="2">
    <source>
        <dbReference type="ARBA" id="ARBA00022475"/>
    </source>
</evidence>
<keyword evidence="5 6" id="KW-0472">Membrane</keyword>
<keyword evidence="3 6" id="KW-0812">Transmembrane</keyword>
<comment type="subcellular location">
    <subcellularLocation>
        <location evidence="1">Membrane</location>
        <topology evidence="1">Multi-pass membrane protein</topology>
    </subcellularLocation>
</comment>
<evidence type="ECO:0000256" key="4">
    <source>
        <dbReference type="ARBA" id="ARBA00022989"/>
    </source>
</evidence>
<comment type="caution">
    <text evidence="7">The sequence shown here is derived from an EMBL/GenBank/DDBJ whole genome shotgun (WGS) entry which is preliminary data.</text>
</comment>
<evidence type="ECO:0000256" key="6">
    <source>
        <dbReference type="SAM" id="Phobius"/>
    </source>
</evidence>
<keyword evidence="4 6" id="KW-1133">Transmembrane helix</keyword>